<name>B9W6P2_CANDC</name>
<dbReference type="Proteomes" id="UP000002605">
    <property type="component" value="Chromosome 1"/>
</dbReference>
<feature type="region of interest" description="Disordered" evidence="1">
    <location>
        <begin position="219"/>
        <end position="254"/>
    </location>
</feature>
<evidence type="ECO:0000259" key="2">
    <source>
        <dbReference type="PROSITE" id="PS51925"/>
    </source>
</evidence>
<sequence length="254" mass="29364">MANTKFDSEEFLPTIDAILSVANLEEITVKRIRNALQELFEVDLTPNKKQINEVILQRYHDLVDRRENDEKWKQEIDRKEMERQDALLAARLSREEMSRFGKRTIRKATQAASKSKSSKSKSNTKRSAPNNAFNREMALSPELANVIGVDKCSRPQVVKLLWAYIKDHNLQNPQDKRQIECDEKLQKLFKKKSVGAFHMNKILSDHIFKPEDWETSFSSVGFGSSMTEEEPQPEPDTTEDFVTSVKEESVSEEE</sequence>
<dbReference type="InterPro" id="IPR036885">
    <property type="entry name" value="SWIB_MDM2_dom_sf"/>
</dbReference>
<dbReference type="OrthoDB" id="10251073at2759"/>
<dbReference type="SUPFAM" id="SSF47592">
    <property type="entry name" value="SWIB/MDM2 domain"/>
    <property type="match status" value="1"/>
</dbReference>
<dbReference type="SUPFAM" id="SSF109715">
    <property type="entry name" value="DEK C-terminal domain"/>
    <property type="match status" value="1"/>
</dbReference>
<dbReference type="HOGENOM" id="CLU_046065_1_0_1"/>
<gene>
    <name evidence="4" type="ordered locus">Cd36_00860</name>
    <name evidence="5" type="ORF">CD36_00860</name>
</gene>
<dbReference type="InterPro" id="IPR019835">
    <property type="entry name" value="SWIB_domain"/>
</dbReference>
<dbReference type="Gene3D" id="1.10.245.10">
    <property type="entry name" value="SWIB/MDM2 domain"/>
    <property type="match status" value="1"/>
</dbReference>
<dbReference type="PANTHER" id="PTHR13844">
    <property type="entry name" value="SWI/SNF-RELATED MATRIX-ASSOCIATED ACTIN-DEPENDENT REGULATOR OF CHROMATIN SUBFAMILY D"/>
    <property type="match status" value="1"/>
</dbReference>
<dbReference type="AlphaFoldDB" id="B9W6P2"/>
<dbReference type="InterPro" id="IPR014876">
    <property type="entry name" value="DEK_C"/>
</dbReference>
<feature type="region of interest" description="Disordered" evidence="1">
    <location>
        <begin position="101"/>
        <end position="135"/>
    </location>
</feature>
<dbReference type="CGD" id="CAL0000160514">
    <property type="gene designation" value="Cd36_00860"/>
</dbReference>
<dbReference type="PROSITE" id="PS51998">
    <property type="entry name" value="DEK_C"/>
    <property type="match status" value="1"/>
</dbReference>
<dbReference type="Pfam" id="PF02201">
    <property type="entry name" value="SWIB"/>
    <property type="match status" value="1"/>
</dbReference>
<dbReference type="Pfam" id="PF08766">
    <property type="entry name" value="DEK_C"/>
    <property type="match status" value="1"/>
</dbReference>
<evidence type="ECO:0000313" key="6">
    <source>
        <dbReference type="Proteomes" id="UP000002605"/>
    </source>
</evidence>
<dbReference type="PROSITE" id="PS51925">
    <property type="entry name" value="SWIB_MDM2"/>
    <property type="match status" value="1"/>
</dbReference>
<proteinExistence type="predicted"/>
<evidence type="ECO:0000259" key="3">
    <source>
        <dbReference type="PROSITE" id="PS51998"/>
    </source>
</evidence>
<dbReference type="RefSeq" id="XP_002416763.1">
    <property type="nucleotide sequence ID" value="XM_002416718.1"/>
</dbReference>
<keyword evidence="6" id="KW-1185">Reference proteome</keyword>
<dbReference type="EMBL" id="FM992688">
    <property type="protein sequence ID" value="CAX44347.1"/>
    <property type="molecule type" value="Genomic_DNA"/>
</dbReference>
<feature type="domain" description="DM2" evidence="2">
    <location>
        <begin position="132"/>
        <end position="209"/>
    </location>
</feature>
<organism evidence="5 6">
    <name type="scientific">Candida dubliniensis (strain CD36 / ATCC MYA-646 / CBS 7987 / NCPF 3949 / NRRL Y-17841)</name>
    <name type="common">Yeast</name>
    <dbReference type="NCBI Taxonomy" id="573826"/>
    <lineage>
        <taxon>Eukaryota</taxon>
        <taxon>Fungi</taxon>
        <taxon>Dikarya</taxon>
        <taxon>Ascomycota</taxon>
        <taxon>Saccharomycotina</taxon>
        <taxon>Pichiomycetes</taxon>
        <taxon>Debaryomycetaceae</taxon>
        <taxon>Candida/Lodderomyces clade</taxon>
        <taxon>Candida</taxon>
    </lineage>
</organism>
<evidence type="ECO:0000313" key="5">
    <source>
        <dbReference type="EMBL" id="CAX44347.1"/>
    </source>
</evidence>
<dbReference type="SMART" id="SM00151">
    <property type="entry name" value="SWIB"/>
    <property type="match status" value="1"/>
</dbReference>
<dbReference type="eggNOG" id="KOG1946">
    <property type="taxonomic scope" value="Eukaryota"/>
</dbReference>
<dbReference type="InterPro" id="IPR003121">
    <property type="entry name" value="SWIB_MDM2_domain"/>
</dbReference>
<dbReference type="GeneID" id="8044295"/>
<evidence type="ECO:0000256" key="1">
    <source>
        <dbReference type="SAM" id="MobiDB-lite"/>
    </source>
</evidence>
<reference evidence="5 6" key="1">
    <citation type="journal article" date="2009" name="Genome Res.">
        <title>Comparative genomics of the fungal pathogens Candida dubliniensis and Candida albicans.</title>
        <authorList>
            <person name="Jackson A.P."/>
            <person name="Gamble J.A."/>
            <person name="Yeomans T."/>
            <person name="Moran G.P."/>
            <person name="Saunders D."/>
            <person name="Harris D."/>
            <person name="Aslett M."/>
            <person name="Barrell J.F."/>
            <person name="Butler G."/>
            <person name="Citiulo F."/>
            <person name="Coleman D.C."/>
            <person name="de Groot P.W.J."/>
            <person name="Goodwin T.J."/>
            <person name="Quail M.A."/>
            <person name="McQuillan J."/>
            <person name="Munro C.A."/>
            <person name="Pain A."/>
            <person name="Poulter R.T."/>
            <person name="Rajandream M.A."/>
            <person name="Renauld H."/>
            <person name="Spiering M.J."/>
            <person name="Tivey A."/>
            <person name="Gow N.A.R."/>
            <person name="Barrell B."/>
            <person name="Sullivan D.J."/>
            <person name="Berriman M."/>
        </authorList>
    </citation>
    <scope>NUCLEOTIDE SEQUENCE [LARGE SCALE GENOMIC DNA]</scope>
    <source>
        <strain evidence="6">CD36 / ATCC MYA-646 / CBS 7987 / NCPF 3949 / NRRL Y-17841</strain>
    </source>
</reference>
<dbReference type="VEuPathDB" id="FungiDB:CD36_00860"/>
<dbReference type="Gene3D" id="1.10.10.60">
    <property type="entry name" value="Homeodomain-like"/>
    <property type="match status" value="1"/>
</dbReference>
<protein>
    <submittedName>
        <fullName evidence="5">RNA polymerase I transcription factor subunit, putative</fullName>
    </submittedName>
</protein>
<accession>B9W6P2</accession>
<feature type="compositionally biased region" description="Acidic residues" evidence="1">
    <location>
        <begin position="227"/>
        <end position="239"/>
    </location>
</feature>
<evidence type="ECO:0000313" key="4">
    <source>
        <dbReference type="CGD" id="CAL0000160514"/>
    </source>
</evidence>
<feature type="compositionally biased region" description="Basic and acidic residues" evidence="1">
    <location>
        <begin position="245"/>
        <end position="254"/>
    </location>
</feature>
<feature type="domain" description="DEK-C" evidence="3">
    <location>
        <begin position="5"/>
        <end position="60"/>
    </location>
</feature>
<dbReference type="KEGG" id="cdu:CD36_00860"/>
<dbReference type="CDD" id="cd10567">
    <property type="entry name" value="SWIB-MDM2_like"/>
    <property type="match status" value="1"/>
</dbReference>